<evidence type="ECO:0000256" key="2">
    <source>
        <dbReference type="RuleBase" id="RU000461"/>
    </source>
</evidence>
<organism evidence="3 4">
    <name type="scientific">Streptomyces mexicanus</name>
    <dbReference type="NCBI Taxonomy" id="178566"/>
    <lineage>
        <taxon>Bacteria</taxon>
        <taxon>Bacillati</taxon>
        <taxon>Actinomycetota</taxon>
        <taxon>Actinomycetes</taxon>
        <taxon>Kitasatosporales</taxon>
        <taxon>Streptomycetaceae</taxon>
        <taxon>Streptomyces</taxon>
    </lineage>
</organism>
<dbReference type="PRINTS" id="PR00359">
    <property type="entry name" value="BP450"/>
</dbReference>
<dbReference type="SUPFAM" id="SSF48264">
    <property type="entry name" value="Cytochrome P450"/>
    <property type="match status" value="1"/>
</dbReference>
<dbReference type="Pfam" id="PF00067">
    <property type="entry name" value="p450"/>
    <property type="match status" value="1"/>
</dbReference>
<keyword evidence="2" id="KW-0503">Monooxygenase</keyword>
<name>A0A7X1HZT9_9ACTN</name>
<dbReference type="GO" id="GO:0020037">
    <property type="term" value="F:heme binding"/>
    <property type="evidence" value="ECO:0007669"/>
    <property type="project" value="InterPro"/>
</dbReference>
<dbReference type="GO" id="GO:0005506">
    <property type="term" value="F:iron ion binding"/>
    <property type="evidence" value="ECO:0007669"/>
    <property type="project" value="InterPro"/>
</dbReference>
<keyword evidence="2" id="KW-0479">Metal-binding</keyword>
<proteinExistence type="inferred from homology"/>
<comment type="caution">
    <text evidence="3">The sequence shown here is derived from an EMBL/GenBank/DDBJ whole genome shotgun (WGS) entry which is preliminary data.</text>
</comment>
<dbReference type="InterPro" id="IPR036396">
    <property type="entry name" value="Cyt_P450_sf"/>
</dbReference>
<dbReference type="InterPro" id="IPR002397">
    <property type="entry name" value="Cyt_P450_B"/>
</dbReference>
<dbReference type="GO" id="GO:0016705">
    <property type="term" value="F:oxidoreductase activity, acting on paired donors, with incorporation or reduction of molecular oxygen"/>
    <property type="evidence" value="ECO:0007669"/>
    <property type="project" value="InterPro"/>
</dbReference>
<evidence type="ECO:0000313" key="3">
    <source>
        <dbReference type="EMBL" id="MBC2864948.1"/>
    </source>
</evidence>
<dbReference type="InterPro" id="IPR017972">
    <property type="entry name" value="Cyt_P450_CS"/>
</dbReference>
<dbReference type="PANTHER" id="PTHR46696:SF6">
    <property type="entry name" value="P450, PUTATIVE (EUROFUNG)-RELATED"/>
    <property type="match status" value="1"/>
</dbReference>
<keyword evidence="4" id="KW-1185">Reference proteome</keyword>
<dbReference type="PRINTS" id="PR00385">
    <property type="entry name" value="P450"/>
</dbReference>
<dbReference type="OrthoDB" id="3599725at2"/>
<dbReference type="Gene3D" id="1.10.630.10">
    <property type="entry name" value="Cytochrome P450"/>
    <property type="match status" value="1"/>
</dbReference>
<evidence type="ECO:0000313" key="4">
    <source>
        <dbReference type="Proteomes" id="UP000517694"/>
    </source>
</evidence>
<dbReference type="InterPro" id="IPR001128">
    <property type="entry name" value="Cyt_P450"/>
</dbReference>
<dbReference type="PROSITE" id="PS00086">
    <property type="entry name" value="CYTOCHROME_P450"/>
    <property type="match status" value="1"/>
</dbReference>
<accession>A0A7X1HZT9</accession>
<keyword evidence="2" id="KW-0349">Heme</keyword>
<evidence type="ECO:0000256" key="1">
    <source>
        <dbReference type="ARBA" id="ARBA00010617"/>
    </source>
</evidence>
<dbReference type="PANTHER" id="PTHR46696">
    <property type="entry name" value="P450, PUTATIVE (EUROFUNG)-RELATED"/>
    <property type="match status" value="1"/>
</dbReference>
<keyword evidence="2" id="KW-0408">Iron</keyword>
<keyword evidence="2" id="KW-0560">Oxidoreductase</keyword>
<dbReference type="RefSeq" id="WP_159663437.1">
    <property type="nucleotide sequence ID" value="NZ_JACMHY010000002.1"/>
</dbReference>
<dbReference type="CDD" id="cd11035">
    <property type="entry name" value="P450cam-like"/>
    <property type="match status" value="1"/>
</dbReference>
<dbReference type="Proteomes" id="UP000517694">
    <property type="component" value="Unassembled WGS sequence"/>
</dbReference>
<comment type="similarity">
    <text evidence="1 2">Belongs to the cytochrome P450 family.</text>
</comment>
<protein>
    <submittedName>
        <fullName evidence="3">Cytochrome P450</fullName>
    </submittedName>
</protein>
<gene>
    <name evidence="3" type="ORF">H1R13_08030</name>
</gene>
<dbReference type="GO" id="GO:0004497">
    <property type="term" value="F:monooxygenase activity"/>
    <property type="evidence" value="ECO:0007669"/>
    <property type="project" value="UniProtKB-KW"/>
</dbReference>
<dbReference type="AlphaFoldDB" id="A0A7X1HZT9"/>
<dbReference type="EMBL" id="JACMHY010000002">
    <property type="protein sequence ID" value="MBC2864948.1"/>
    <property type="molecule type" value="Genomic_DNA"/>
</dbReference>
<sequence length="402" mass="44995">MSYAGAAALPEPVRPDHVPVELLRDFDHHTDPEFLAEPFEYLERFRDQRVIFSTAWGGFWVPTRAEDIREAYQRPDVFSNYPGGLPVREGAPPMIPEELDPPDHTKYRRAVSGMFSPRRVKELEDGIRKLAAELVDEASGKDSIDLVDDFAVPLPTRIFMARLGLPLENADLFVEWNNTLLHALGEDKQRANHEVGDFLRKLVAERAANPQDDWISEMLATEVDGVPLDPDTVVGITFLFFLAGLETVTAGTTFAFNFLARSPEHRAKLAADPESAPKAVEELLRYFSFTNIARRVTQDVHFAGVDMRAGDRILLCNSLVSRSPSENDRHDVVDFDRAAPRHSAFGMGPHRCLGSHLARLELGIALELWHKKIPEYTVADGAVIDMWGGTNMAIKHLPLKLG</sequence>
<reference evidence="3 4" key="1">
    <citation type="submission" date="2020-08" db="EMBL/GenBank/DDBJ databases">
        <title>Whole-Genome Sequence of French Clinical Streptomyces mexicanus Strain Q0842.</title>
        <authorList>
            <person name="Boxberger M."/>
            <person name="La Scola B."/>
        </authorList>
    </citation>
    <scope>NUCLEOTIDE SEQUENCE [LARGE SCALE GENOMIC DNA]</scope>
    <source>
        <strain evidence="3 4">Marseille-Q0842</strain>
    </source>
</reference>